<dbReference type="Proteomes" id="UP000885792">
    <property type="component" value="Unassembled WGS sequence"/>
</dbReference>
<comment type="caution">
    <text evidence="1">The sequence shown here is derived from an EMBL/GenBank/DDBJ whole genome shotgun (WGS) entry which is preliminary data.</text>
</comment>
<dbReference type="EMBL" id="DRNB01000008">
    <property type="protein sequence ID" value="HHJ63342.1"/>
    <property type="molecule type" value="Genomic_DNA"/>
</dbReference>
<name>A0A7C5QH26_AQUAO</name>
<reference evidence="1" key="1">
    <citation type="journal article" date="2020" name="mSystems">
        <title>Genome- and Community-Level Interaction Insights into Carbon Utilization and Element Cycling Functions of Hydrothermarchaeota in Hydrothermal Sediment.</title>
        <authorList>
            <person name="Zhou Z."/>
            <person name="Liu Y."/>
            <person name="Xu W."/>
            <person name="Pan J."/>
            <person name="Luo Z.H."/>
            <person name="Li M."/>
        </authorList>
    </citation>
    <scope>NUCLEOTIDE SEQUENCE [LARGE SCALE GENOMIC DNA]</scope>
    <source>
        <strain evidence="1">HyVt-501</strain>
    </source>
</reference>
<evidence type="ECO:0000313" key="1">
    <source>
        <dbReference type="EMBL" id="HHJ63342.1"/>
    </source>
</evidence>
<proteinExistence type="predicted"/>
<dbReference type="AlphaFoldDB" id="A0A7C5QH26"/>
<protein>
    <submittedName>
        <fullName evidence="1">Uncharacterized protein</fullName>
    </submittedName>
</protein>
<sequence length="166" mass="17218">MRKVLLMGLAAGFILWGCGGGGGGDGGDGSGDASTVPSYGIKISSFTADPDTVSLGQSFILSAGYSFSSANGTVYWEIKISDQSGSVDVQIARFYCGGAYGCPTSFSVTCDWFTNQYGQWLTCTNPSGDSLTIQPYSGSYTVTLKGCVWAVTRQLCDAAAASVTLQ</sequence>
<organism evidence="1">
    <name type="scientific">Aquifex aeolicus</name>
    <dbReference type="NCBI Taxonomy" id="63363"/>
    <lineage>
        <taxon>Bacteria</taxon>
        <taxon>Pseudomonadati</taxon>
        <taxon>Aquificota</taxon>
        <taxon>Aquificia</taxon>
        <taxon>Aquificales</taxon>
        <taxon>Aquificaceae</taxon>
        <taxon>Aquifex</taxon>
    </lineage>
</organism>
<gene>
    <name evidence="1" type="ORF">ENJ61_00380</name>
</gene>
<accession>A0A7C5QH26</accession>